<accession>A0A8X6PUV0</accession>
<dbReference type="EMBL" id="BMAW01119024">
    <property type="protein sequence ID" value="GFT82588.1"/>
    <property type="molecule type" value="Genomic_DNA"/>
</dbReference>
<organism evidence="1 2">
    <name type="scientific">Nephila pilipes</name>
    <name type="common">Giant wood spider</name>
    <name type="synonym">Nephila maculata</name>
    <dbReference type="NCBI Taxonomy" id="299642"/>
    <lineage>
        <taxon>Eukaryota</taxon>
        <taxon>Metazoa</taxon>
        <taxon>Ecdysozoa</taxon>
        <taxon>Arthropoda</taxon>
        <taxon>Chelicerata</taxon>
        <taxon>Arachnida</taxon>
        <taxon>Araneae</taxon>
        <taxon>Araneomorphae</taxon>
        <taxon>Entelegynae</taxon>
        <taxon>Araneoidea</taxon>
        <taxon>Nephilidae</taxon>
        <taxon>Nephila</taxon>
    </lineage>
</organism>
<evidence type="ECO:0000313" key="1">
    <source>
        <dbReference type="EMBL" id="GFT82588.1"/>
    </source>
</evidence>
<keyword evidence="2" id="KW-1185">Reference proteome</keyword>
<proteinExistence type="predicted"/>
<comment type="caution">
    <text evidence="1">The sequence shown here is derived from an EMBL/GenBank/DDBJ whole genome shotgun (WGS) entry which is preliminary data.</text>
</comment>
<reference evidence="1" key="1">
    <citation type="submission" date="2020-08" db="EMBL/GenBank/DDBJ databases">
        <title>Multicomponent nature underlies the extraordinary mechanical properties of spider dragline silk.</title>
        <authorList>
            <person name="Kono N."/>
            <person name="Nakamura H."/>
            <person name="Mori M."/>
            <person name="Yoshida Y."/>
            <person name="Ohtoshi R."/>
            <person name="Malay A.D."/>
            <person name="Moran D.A.P."/>
            <person name="Tomita M."/>
            <person name="Numata K."/>
            <person name="Arakawa K."/>
        </authorList>
    </citation>
    <scope>NUCLEOTIDE SEQUENCE</scope>
</reference>
<gene>
    <name evidence="1" type="ORF">NPIL_273401</name>
</gene>
<dbReference type="Proteomes" id="UP000887013">
    <property type="component" value="Unassembled WGS sequence"/>
</dbReference>
<evidence type="ECO:0000313" key="2">
    <source>
        <dbReference type="Proteomes" id="UP000887013"/>
    </source>
</evidence>
<dbReference type="AlphaFoldDB" id="A0A8X6PUV0"/>
<feature type="non-terminal residue" evidence="1">
    <location>
        <position position="1"/>
    </location>
</feature>
<protein>
    <submittedName>
        <fullName evidence="1">Uncharacterized protein</fullName>
    </submittedName>
</protein>
<name>A0A8X6PUV0_NEPPI</name>
<sequence>DFNYPMYVITLGYGWRWRAKKGSAYLRVDYFRAVRWGRALWLIKRREGCQKEWERTFAHGSLSKNKRGVRKKKGLPPILRSSEVLWFSPSGGLIFLRVVY</sequence>